<dbReference type="PANTHER" id="PTHR47637:SF1">
    <property type="entry name" value="CHAPERONE SURA"/>
    <property type="match status" value="1"/>
</dbReference>
<dbReference type="InterPro" id="IPR050280">
    <property type="entry name" value="OMP_Chaperone_SurA"/>
</dbReference>
<feature type="chain" id="PRO_5043716909" description="Cj1289-like C-terminal domain-containing protein" evidence="2">
    <location>
        <begin position="18"/>
        <end position="273"/>
    </location>
</feature>
<feature type="signal peptide" evidence="2">
    <location>
        <begin position="1"/>
        <end position="17"/>
    </location>
</feature>
<protein>
    <recommendedName>
        <fullName evidence="3">Cj1289-like C-terminal domain-containing protein</fullName>
    </recommendedName>
</protein>
<dbReference type="Gene3D" id="3.10.50.40">
    <property type="match status" value="1"/>
</dbReference>
<evidence type="ECO:0000259" key="3">
    <source>
        <dbReference type="Pfam" id="PF22506"/>
    </source>
</evidence>
<dbReference type="InterPro" id="IPR027304">
    <property type="entry name" value="Trigger_fact/SurA_dom_sf"/>
</dbReference>
<feature type="domain" description="Cj1289-like C-terminal" evidence="3">
    <location>
        <begin position="137"/>
        <end position="228"/>
    </location>
</feature>
<dbReference type="InterPro" id="IPR055131">
    <property type="entry name" value="Cj1289-like_C"/>
</dbReference>
<accession>A0AAU7E8C5</accession>
<dbReference type="AlphaFoldDB" id="A0AAU7E8C5"/>
<dbReference type="Pfam" id="PF22506">
    <property type="entry name" value="Cj1289-like_C"/>
    <property type="match status" value="1"/>
</dbReference>
<keyword evidence="1 2" id="KW-0732">Signal</keyword>
<organism evidence="4">
    <name type="scientific">Campylobacter sp. CCS1377</name>
    <dbReference type="NCBI Taxonomy" id="3158229"/>
    <lineage>
        <taxon>Bacteria</taxon>
        <taxon>Pseudomonadati</taxon>
        <taxon>Campylobacterota</taxon>
        <taxon>Epsilonproteobacteria</taxon>
        <taxon>Campylobacterales</taxon>
        <taxon>Campylobacteraceae</taxon>
        <taxon>Campylobacter</taxon>
    </lineage>
</organism>
<proteinExistence type="predicted"/>
<dbReference type="GO" id="GO:0003755">
    <property type="term" value="F:peptidyl-prolyl cis-trans isomerase activity"/>
    <property type="evidence" value="ECO:0007669"/>
    <property type="project" value="InterPro"/>
</dbReference>
<gene>
    <name evidence="4" type="ORF">AAH949_02575</name>
</gene>
<dbReference type="EMBL" id="CP155620">
    <property type="protein sequence ID" value="XBJ29739.1"/>
    <property type="molecule type" value="Genomic_DNA"/>
</dbReference>
<evidence type="ECO:0000313" key="4">
    <source>
        <dbReference type="EMBL" id="XBJ29739.1"/>
    </source>
</evidence>
<name>A0AAU7E8C5_9BACT</name>
<dbReference type="SUPFAM" id="SSF109998">
    <property type="entry name" value="Triger factor/SurA peptide-binding domain-like"/>
    <property type="match status" value="1"/>
</dbReference>
<reference evidence="4" key="1">
    <citation type="submission" date="2024-05" db="EMBL/GenBank/DDBJ databases">
        <title>Campylobacter coli isolated from environmental waters in Slovenia.</title>
        <authorList>
            <person name="Zautner A.E."/>
            <person name="Bunk B."/>
            <person name="Riedel T."/>
            <person name="Sproeer C."/>
        </authorList>
    </citation>
    <scope>NUCLEOTIDE SEQUENCE</scope>
    <source>
        <strain evidence="4">CCS1377</strain>
    </source>
</reference>
<dbReference type="InterPro" id="IPR046357">
    <property type="entry name" value="PPIase_dom_sf"/>
</dbReference>
<dbReference type="Gene3D" id="1.10.4030.10">
    <property type="entry name" value="Porin chaperone SurA, peptide-binding domain"/>
    <property type="match status" value="1"/>
</dbReference>
<dbReference type="RefSeq" id="WP_134238474.1">
    <property type="nucleotide sequence ID" value="NZ_CP155620.1"/>
</dbReference>
<sequence length="273" mass="31667">MKKILLSFAFFASIASAEVINAVAIVVENEAITLHDIEKTMKDLNINKDQAKGILINDRLERAQIKKFGIFVNEFELNKEIEKILQMNRIDLDTLKLSLKSKNKSFDEFKNELKKDLEKKRLYEGIAAGAKLDLSTEGLKNYYNSHLQDFTLYSELEVKIYKSNDPKLLEQLRISRLKHPNIREENALLNTKNADPRLLALLSRVNNNNYSTVLNSPNGYEMYYIKTKNNPQAIEFELIKNEVTNAYVAQQKQAFIQDFFDKLHAKAKIEYLR</sequence>
<dbReference type="PANTHER" id="PTHR47637">
    <property type="entry name" value="CHAPERONE SURA"/>
    <property type="match status" value="1"/>
</dbReference>
<evidence type="ECO:0000256" key="1">
    <source>
        <dbReference type="ARBA" id="ARBA00022729"/>
    </source>
</evidence>
<evidence type="ECO:0000256" key="2">
    <source>
        <dbReference type="SAM" id="SignalP"/>
    </source>
</evidence>